<dbReference type="AlphaFoldDB" id="A0A060QBD1"/>
<dbReference type="EMBL" id="CBLX010000003">
    <property type="protein sequence ID" value="CDG38170.1"/>
    <property type="molecule type" value="Genomic_DNA"/>
</dbReference>
<dbReference type="PANTHER" id="PTHR47562:SF2">
    <property type="entry name" value="CARBOXYMETHYLENEBUTENOLIDASE-RELATED"/>
    <property type="match status" value="1"/>
</dbReference>
<protein>
    <submittedName>
        <fullName evidence="2">Candidate 1: dienelactone hydrolase</fullName>
    </submittedName>
</protein>
<accession>A0A060QBD1</accession>
<keyword evidence="2" id="KW-0378">Hydrolase</keyword>
<evidence type="ECO:0000259" key="1">
    <source>
        <dbReference type="Pfam" id="PF01738"/>
    </source>
</evidence>
<dbReference type="InterPro" id="IPR029058">
    <property type="entry name" value="AB_hydrolase_fold"/>
</dbReference>
<reference evidence="2 3" key="1">
    <citation type="journal article" date="2014" name="Genome Biol. Evol.">
        <title>Acetic acid bacteria genomes reveal functional traits for adaptation to life in insect guts.</title>
        <authorList>
            <person name="Chouaia B."/>
            <person name="Gaiarsa S."/>
            <person name="Crotti E."/>
            <person name="Comandatore F."/>
            <person name="Degli Esposti M."/>
            <person name="Ricci I."/>
            <person name="Alma A."/>
            <person name="Favia G."/>
            <person name="Bandi C."/>
            <person name="Daffonchio D."/>
        </authorList>
    </citation>
    <scope>NUCLEOTIDE SEQUENCE [LARGE SCALE GENOMIC DNA]</scope>
    <source>
        <strain evidence="2 3">SF2.1</strain>
    </source>
</reference>
<dbReference type="RefSeq" id="WP_023978347.1">
    <property type="nucleotide sequence ID" value="NZ_CBLX010000003.1"/>
</dbReference>
<reference evidence="2 3" key="2">
    <citation type="journal article" date="2014" name="PLoS ONE">
        <title>Evolution of mitochondria reconstructed from the energy metabolism of living bacteria.</title>
        <authorList>
            <person name="Degli Esposti M."/>
            <person name="Chouaia B."/>
            <person name="Comandatore F."/>
            <person name="Crotti E."/>
            <person name="Sassera D."/>
            <person name="Lievens P.M."/>
            <person name="Daffonchio D."/>
            <person name="Bandi C."/>
        </authorList>
    </citation>
    <scope>NUCLEOTIDE SEQUENCE [LARGE SCALE GENOMIC DNA]</scope>
    <source>
        <strain evidence="2 3">SF2.1</strain>
    </source>
</reference>
<dbReference type="Gene3D" id="3.40.50.1820">
    <property type="entry name" value="alpha/beta hydrolase"/>
    <property type="match status" value="1"/>
</dbReference>
<dbReference type="GO" id="GO:0016787">
    <property type="term" value="F:hydrolase activity"/>
    <property type="evidence" value="ECO:0007669"/>
    <property type="project" value="UniProtKB-KW"/>
</dbReference>
<gene>
    <name evidence="2" type="ORF">ASAP_0125</name>
</gene>
<proteinExistence type="predicted"/>
<dbReference type="Proteomes" id="UP000027583">
    <property type="component" value="Unassembled WGS sequence"/>
</dbReference>
<sequence length="249" mass="27558">MLIRSDETADIQTPTGEMRVHLFRPARAGRFPAILLFSEIYQVTAPIERLAAMIAGQGYLVAVPEVYHEYEAPGCVLAYDKPGTDRGNDLKYTKPIGQFDTDNVALIAWLRGHEACSGRFGAFGVCLGGHLAFRAALLPDIEATACFYATDLHTGTLGGERHDGTLARAAEIRGEIMMVWGRHDPHVPYEGRRQIRDALEQAGTALEWHEVDGQHAFLRDGAPRFDAALFLQGMSWTNGLYQRVFMAQP</sequence>
<feature type="domain" description="Dienelactone hydrolase" evidence="1">
    <location>
        <begin position="19"/>
        <end position="223"/>
    </location>
</feature>
<dbReference type="Pfam" id="PF01738">
    <property type="entry name" value="DLH"/>
    <property type="match status" value="1"/>
</dbReference>
<comment type="caution">
    <text evidence="2">The sequence shown here is derived from an EMBL/GenBank/DDBJ whole genome shotgun (WGS) entry which is preliminary data.</text>
</comment>
<dbReference type="PANTHER" id="PTHR47562">
    <property type="match status" value="1"/>
</dbReference>
<organism evidence="2 3">
    <name type="scientific">Asaia bogorensis</name>
    <dbReference type="NCBI Taxonomy" id="91915"/>
    <lineage>
        <taxon>Bacteria</taxon>
        <taxon>Pseudomonadati</taxon>
        <taxon>Pseudomonadota</taxon>
        <taxon>Alphaproteobacteria</taxon>
        <taxon>Acetobacterales</taxon>
        <taxon>Acetobacteraceae</taxon>
        <taxon>Asaia</taxon>
    </lineage>
</organism>
<dbReference type="InterPro" id="IPR002925">
    <property type="entry name" value="Dienelactn_hydro"/>
</dbReference>
<evidence type="ECO:0000313" key="2">
    <source>
        <dbReference type="EMBL" id="CDG38170.1"/>
    </source>
</evidence>
<dbReference type="eggNOG" id="COG0412">
    <property type="taxonomic scope" value="Bacteria"/>
</dbReference>
<name>A0A060QBD1_9PROT</name>
<dbReference type="SUPFAM" id="SSF53474">
    <property type="entry name" value="alpha/beta-Hydrolases"/>
    <property type="match status" value="1"/>
</dbReference>
<evidence type="ECO:0000313" key="3">
    <source>
        <dbReference type="Proteomes" id="UP000027583"/>
    </source>
</evidence>